<name>A0ACC3D1P0_9PEZI</name>
<proteinExistence type="predicted"/>
<organism evidence="1 2">
    <name type="scientific">Coniosporium uncinatum</name>
    <dbReference type="NCBI Taxonomy" id="93489"/>
    <lineage>
        <taxon>Eukaryota</taxon>
        <taxon>Fungi</taxon>
        <taxon>Dikarya</taxon>
        <taxon>Ascomycota</taxon>
        <taxon>Pezizomycotina</taxon>
        <taxon>Dothideomycetes</taxon>
        <taxon>Dothideomycetes incertae sedis</taxon>
        <taxon>Coniosporium</taxon>
    </lineage>
</organism>
<gene>
    <name evidence="1" type="ORF">LTS18_008261</name>
</gene>
<dbReference type="EMBL" id="JAWDJW010008473">
    <property type="protein sequence ID" value="KAK3060562.1"/>
    <property type="molecule type" value="Genomic_DNA"/>
</dbReference>
<evidence type="ECO:0000313" key="1">
    <source>
        <dbReference type="EMBL" id="KAK3060562.1"/>
    </source>
</evidence>
<protein>
    <submittedName>
        <fullName evidence="1">Uncharacterized protein</fullName>
    </submittedName>
</protein>
<dbReference type="Proteomes" id="UP001186974">
    <property type="component" value="Unassembled WGS sequence"/>
</dbReference>
<evidence type="ECO:0000313" key="2">
    <source>
        <dbReference type="Proteomes" id="UP001186974"/>
    </source>
</evidence>
<accession>A0ACC3D1P0</accession>
<reference evidence="1" key="1">
    <citation type="submission" date="2024-09" db="EMBL/GenBank/DDBJ databases">
        <title>Black Yeasts Isolated from many extreme environments.</title>
        <authorList>
            <person name="Coleine C."/>
            <person name="Stajich J.E."/>
            <person name="Selbmann L."/>
        </authorList>
    </citation>
    <scope>NUCLEOTIDE SEQUENCE</scope>
    <source>
        <strain evidence="1">CCFEE 5737</strain>
    </source>
</reference>
<sequence>MSTPRKRQASQLRRDVKDAPIIERETQILRIGPPDTAEELTIYKDLLKREPHFFNTICTTNTSPIHVLVEVPNHDFDVVKLYCHWLYSEQTYSKQEHAAWISQKATEFSLLIRAYAFGFSASDIDSQDTIIDAIIEKTLVEHNPPASEMQLFSNAVPRSCSARQFFVDLAAWDGTADMFTPGKGNLLDKSCLWHILHTMATVRLAGGIFVPEDAPYYRNTCRYHEHTKDGQPCYIEGAEERNKQTNGAIAKKEQTD</sequence>
<comment type="caution">
    <text evidence="1">The sequence shown here is derived from an EMBL/GenBank/DDBJ whole genome shotgun (WGS) entry which is preliminary data.</text>
</comment>
<keyword evidence="2" id="KW-1185">Reference proteome</keyword>